<dbReference type="EMBL" id="LNJB01000015">
    <property type="protein sequence ID" value="KYC54259.1"/>
    <property type="molecule type" value="Genomic_DNA"/>
</dbReference>
<dbReference type="Proteomes" id="UP000092420">
    <property type="component" value="Unassembled WGS sequence"/>
</dbReference>
<proteinExistence type="predicted"/>
<comment type="caution">
    <text evidence="2">The sequence shown here is derived from an EMBL/GenBank/DDBJ whole genome shotgun (WGS) entry which is preliminary data.</text>
</comment>
<sequence length="85" mass="10110">MSRTILLEKHALKFLEKLDKDTACRIVEKLERLENDSIPPDARKLISLKQSSYRIRVGDYRILYRIEKDSIVVFSINKRSVVYKR</sequence>
<organism evidence="2 3">
    <name type="scientific">Candidatus Methanofastidiosum methylothiophilum</name>
    <dbReference type="NCBI Taxonomy" id="1705564"/>
    <lineage>
        <taxon>Archaea</taxon>
        <taxon>Methanobacteriati</taxon>
        <taxon>Methanobacteriota</taxon>
        <taxon>Stenosarchaea group</taxon>
        <taxon>Candidatus Methanofastidiosia</taxon>
        <taxon>Candidatus Methanofastidiosales</taxon>
        <taxon>Candidatus Methanofastidiosaceae</taxon>
        <taxon>Candidatus Methanofastidiosum</taxon>
    </lineage>
</organism>
<evidence type="ECO:0000313" key="3">
    <source>
        <dbReference type="Proteomes" id="UP000092420"/>
    </source>
</evidence>
<keyword evidence="1" id="KW-1277">Toxin-antitoxin system</keyword>
<dbReference type="PANTHER" id="PTHR38813:SF1">
    <property type="entry name" value="TOXIN RELE1-RELATED"/>
    <property type="match status" value="1"/>
</dbReference>
<gene>
    <name evidence="2" type="ORF">AN188_01149</name>
</gene>
<dbReference type="PANTHER" id="PTHR38813">
    <property type="match status" value="1"/>
</dbReference>
<evidence type="ECO:0000313" key="2">
    <source>
        <dbReference type="EMBL" id="KYC54259.1"/>
    </source>
</evidence>
<protein>
    <submittedName>
        <fullName evidence="2">Plasmid stabilization system protein</fullName>
    </submittedName>
</protein>
<dbReference type="InterPro" id="IPR035093">
    <property type="entry name" value="RelE/ParE_toxin_dom_sf"/>
</dbReference>
<dbReference type="SUPFAM" id="SSF143011">
    <property type="entry name" value="RelE-like"/>
    <property type="match status" value="1"/>
</dbReference>
<dbReference type="Gene3D" id="3.30.2310.20">
    <property type="entry name" value="RelE-like"/>
    <property type="match status" value="1"/>
</dbReference>
<dbReference type="InterPro" id="IPR007712">
    <property type="entry name" value="RelE/ParE_toxin"/>
</dbReference>
<reference evidence="2 3" key="1">
    <citation type="journal article" date="2016" name="ISME J.">
        <title>Chasing the elusive Euryarchaeota class WSA2: genomes reveal a uniquely fastidious methyl-reducing methanogen.</title>
        <authorList>
            <person name="Nobu M.K."/>
            <person name="Narihiro T."/>
            <person name="Kuroda K."/>
            <person name="Mei R."/>
            <person name="Liu W.T."/>
        </authorList>
    </citation>
    <scope>NUCLEOTIDE SEQUENCE [LARGE SCALE GENOMIC DNA]</scope>
    <source>
        <strain evidence="2">ADurb1013_Bin02101</strain>
    </source>
</reference>
<name>A0A150JAJ8_9EURY</name>
<evidence type="ECO:0000256" key="1">
    <source>
        <dbReference type="ARBA" id="ARBA00022649"/>
    </source>
</evidence>
<accession>A0A150JAJ8</accession>
<dbReference type="Pfam" id="PF05016">
    <property type="entry name" value="ParE_toxin"/>
    <property type="match status" value="1"/>
</dbReference>
<dbReference type="AlphaFoldDB" id="A0A150JAJ8"/>
<dbReference type="InterPro" id="IPR052747">
    <property type="entry name" value="TA_system_RelE_toxin"/>
</dbReference>